<dbReference type="Gene3D" id="2.60.40.650">
    <property type="match status" value="1"/>
</dbReference>
<evidence type="ECO:0000256" key="4">
    <source>
        <dbReference type="ARBA" id="ARBA00023002"/>
    </source>
</evidence>
<dbReference type="EMBL" id="JAPZBS010000009">
    <property type="protein sequence ID" value="KAJ5358739.1"/>
    <property type="molecule type" value="Genomic_DNA"/>
</dbReference>
<accession>A0A9W9RGA4</accession>
<protein>
    <submittedName>
        <fullName evidence="7">Sulfite oxidase</fullName>
    </submittedName>
</protein>
<dbReference type="PRINTS" id="PR00407">
    <property type="entry name" value="EUMOPTERIN"/>
</dbReference>
<proteinExistence type="predicted"/>
<dbReference type="Proteomes" id="UP001147782">
    <property type="component" value="Unassembled WGS sequence"/>
</dbReference>
<dbReference type="InterPro" id="IPR008335">
    <property type="entry name" value="Mopterin_OxRdtase_euk"/>
</dbReference>
<dbReference type="RefSeq" id="XP_056550025.1">
    <property type="nucleotide sequence ID" value="XM_056704065.1"/>
</dbReference>
<dbReference type="PANTHER" id="PTHR19372:SF7">
    <property type="entry name" value="SULFITE OXIDASE, MITOCHONDRIAL"/>
    <property type="match status" value="1"/>
</dbReference>
<dbReference type="Pfam" id="PF00174">
    <property type="entry name" value="Oxidored_molyb"/>
    <property type="match status" value="1"/>
</dbReference>
<dbReference type="FunFam" id="3.90.420.10:FF:000002">
    <property type="entry name" value="sulfite oxidase, mitochondrial"/>
    <property type="match status" value="1"/>
</dbReference>
<evidence type="ECO:0000313" key="7">
    <source>
        <dbReference type="EMBL" id="KAJ5358739.1"/>
    </source>
</evidence>
<dbReference type="PANTHER" id="PTHR19372">
    <property type="entry name" value="SULFITE REDUCTASE"/>
    <property type="match status" value="1"/>
</dbReference>
<reference evidence="7" key="1">
    <citation type="submission" date="2022-11" db="EMBL/GenBank/DDBJ databases">
        <authorList>
            <person name="Petersen C."/>
        </authorList>
    </citation>
    <scope>NUCLEOTIDE SEQUENCE</scope>
    <source>
        <strain evidence="7">IBT 29864</strain>
    </source>
</reference>
<dbReference type="GO" id="GO:0005739">
    <property type="term" value="C:mitochondrion"/>
    <property type="evidence" value="ECO:0007669"/>
    <property type="project" value="TreeGrafter"/>
</dbReference>
<name>A0A9W9RGA4_9EURO</name>
<keyword evidence="8" id="KW-1185">Reference proteome</keyword>
<dbReference type="SUPFAM" id="SSF56524">
    <property type="entry name" value="Oxidoreductase molybdopterin-binding domain"/>
    <property type="match status" value="1"/>
</dbReference>
<comment type="cofactor">
    <cofactor evidence="1">
        <name>Mo-molybdopterin</name>
        <dbReference type="ChEBI" id="CHEBI:71302"/>
    </cofactor>
</comment>
<dbReference type="GO" id="GO:0043546">
    <property type="term" value="F:molybdopterin cofactor binding"/>
    <property type="evidence" value="ECO:0007669"/>
    <property type="project" value="TreeGrafter"/>
</dbReference>
<dbReference type="Pfam" id="PF03404">
    <property type="entry name" value="Mo-co_dimer"/>
    <property type="match status" value="1"/>
</dbReference>
<dbReference type="GO" id="GO:0020037">
    <property type="term" value="F:heme binding"/>
    <property type="evidence" value="ECO:0007669"/>
    <property type="project" value="TreeGrafter"/>
</dbReference>
<dbReference type="GO" id="GO:0008482">
    <property type="term" value="F:sulfite oxidase activity"/>
    <property type="evidence" value="ECO:0007669"/>
    <property type="project" value="TreeGrafter"/>
</dbReference>
<evidence type="ECO:0000256" key="1">
    <source>
        <dbReference type="ARBA" id="ARBA00001924"/>
    </source>
</evidence>
<evidence type="ECO:0000256" key="3">
    <source>
        <dbReference type="ARBA" id="ARBA00022723"/>
    </source>
</evidence>
<keyword evidence="4" id="KW-0560">Oxidoreductase</keyword>
<dbReference type="InterPro" id="IPR005066">
    <property type="entry name" value="MoCF_OxRdtse_dimer"/>
</dbReference>
<organism evidence="7 8">
    <name type="scientific">Penicillium cataractarum</name>
    <dbReference type="NCBI Taxonomy" id="2100454"/>
    <lineage>
        <taxon>Eukaryota</taxon>
        <taxon>Fungi</taxon>
        <taxon>Dikarya</taxon>
        <taxon>Ascomycota</taxon>
        <taxon>Pezizomycotina</taxon>
        <taxon>Eurotiomycetes</taxon>
        <taxon>Eurotiomycetidae</taxon>
        <taxon>Eurotiales</taxon>
        <taxon>Aspergillaceae</taxon>
        <taxon>Penicillium</taxon>
    </lineage>
</organism>
<reference evidence="7" key="2">
    <citation type="journal article" date="2023" name="IMA Fungus">
        <title>Comparative genomic study of the Penicillium genus elucidates a diverse pangenome and 15 lateral gene transfer events.</title>
        <authorList>
            <person name="Petersen C."/>
            <person name="Sorensen T."/>
            <person name="Nielsen M.R."/>
            <person name="Sondergaard T.E."/>
            <person name="Sorensen J.L."/>
            <person name="Fitzpatrick D.A."/>
            <person name="Frisvad J.C."/>
            <person name="Nielsen K.L."/>
        </authorList>
    </citation>
    <scope>NUCLEOTIDE SEQUENCE</scope>
    <source>
        <strain evidence="7">IBT 29864</strain>
    </source>
</reference>
<dbReference type="SUPFAM" id="SSF81296">
    <property type="entry name" value="E set domains"/>
    <property type="match status" value="1"/>
</dbReference>
<evidence type="ECO:0000259" key="5">
    <source>
        <dbReference type="Pfam" id="PF00174"/>
    </source>
</evidence>
<feature type="domain" description="Moybdenum cofactor oxidoreductase dimerisation" evidence="6">
    <location>
        <begin position="244"/>
        <end position="356"/>
    </location>
</feature>
<dbReference type="GeneID" id="81443244"/>
<sequence length="370" mass="41189">MEQSDQKPLNREPPTKTLVNHFLTPQDTSYDRNHGPIPHINPETHSIRVDGLVTNPLSLSINQLRSDFAQHEVTCALECAGNRRHTMRTLVKEVQGIDWGDAAIMNCKWKGPRLRDVLLRAGLCVDIADQQSGLHVAFASYQVKCQDNDWFEASVPLEMCLPVERDAILALEVNDTPLTRNHGSPVRVVLPGIVGVRWVKWLDRIIIQDHESPNVYQQRDYKALPPDAVDSKSAEKYWQSTPPMYEIPINSAIAVPADGETVTLSSTGTVEVKGYAIPHGVDGPVVRVRISGDGGDSWVDAQLEGSDESMKWCWVLWTANVKLSPGVQREILSCATDVGSNSQEREHSRWNLRGVGYSGYGRARDLTVVE</sequence>
<dbReference type="Gene3D" id="3.90.420.10">
    <property type="entry name" value="Oxidoreductase, molybdopterin-binding domain"/>
    <property type="match status" value="1"/>
</dbReference>
<keyword evidence="2" id="KW-0500">Molybdenum</keyword>
<comment type="caution">
    <text evidence="7">The sequence shown here is derived from an EMBL/GenBank/DDBJ whole genome shotgun (WGS) entry which is preliminary data.</text>
</comment>
<dbReference type="AlphaFoldDB" id="A0A9W9RGA4"/>
<dbReference type="InterPro" id="IPR036374">
    <property type="entry name" value="OxRdtase_Mopterin-bd_sf"/>
</dbReference>
<dbReference type="InterPro" id="IPR014756">
    <property type="entry name" value="Ig_E-set"/>
</dbReference>
<dbReference type="GO" id="GO:0030151">
    <property type="term" value="F:molybdenum ion binding"/>
    <property type="evidence" value="ECO:0007669"/>
    <property type="project" value="InterPro"/>
</dbReference>
<gene>
    <name evidence="7" type="ORF">N7496_011152</name>
</gene>
<dbReference type="InterPro" id="IPR000572">
    <property type="entry name" value="OxRdtase_Mopterin-bd_dom"/>
</dbReference>
<keyword evidence="3" id="KW-0479">Metal-binding</keyword>
<evidence type="ECO:0000259" key="6">
    <source>
        <dbReference type="Pfam" id="PF03404"/>
    </source>
</evidence>
<feature type="domain" description="Oxidoreductase molybdopterin-binding" evidence="5">
    <location>
        <begin position="34"/>
        <end position="215"/>
    </location>
</feature>
<evidence type="ECO:0000313" key="8">
    <source>
        <dbReference type="Proteomes" id="UP001147782"/>
    </source>
</evidence>
<dbReference type="GO" id="GO:0006790">
    <property type="term" value="P:sulfur compound metabolic process"/>
    <property type="evidence" value="ECO:0007669"/>
    <property type="project" value="TreeGrafter"/>
</dbReference>
<evidence type="ECO:0000256" key="2">
    <source>
        <dbReference type="ARBA" id="ARBA00022505"/>
    </source>
</evidence>
<dbReference type="OrthoDB" id="432685at2759"/>